<comment type="similarity">
    <text evidence="1">Belongs to the tubulin family.</text>
</comment>
<evidence type="ECO:0000313" key="10">
    <source>
        <dbReference type="EMBL" id="CAF1914800.1"/>
    </source>
</evidence>
<dbReference type="GO" id="GO:0005200">
    <property type="term" value="F:structural constituent of cytoskeleton"/>
    <property type="evidence" value="ECO:0007669"/>
    <property type="project" value="InterPro"/>
</dbReference>
<dbReference type="InterPro" id="IPR003008">
    <property type="entry name" value="Tubulin_FtsZ_GTPase"/>
</dbReference>
<dbReference type="Proteomes" id="UP000663824">
    <property type="component" value="Unassembled WGS sequence"/>
</dbReference>
<dbReference type="InterPro" id="IPR036525">
    <property type="entry name" value="Tubulin/FtsZ_GTPase_sf"/>
</dbReference>
<protein>
    <recommendedName>
        <fullName evidence="7">Tubulin/FtsZ GTPase domain-containing protein</fullName>
    </recommendedName>
</protein>
<evidence type="ECO:0000313" key="8">
    <source>
        <dbReference type="EMBL" id="CAF1067347.1"/>
    </source>
</evidence>
<dbReference type="PRINTS" id="PR01161">
    <property type="entry name" value="TUBULIN"/>
</dbReference>
<evidence type="ECO:0000313" key="9">
    <source>
        <dbReference type="EMBL" id="CAF1672190.1"/>
    </source>
</evidence>
<dbReference type="GO" id="GO:0005874">
    <property type="term" value="C:microtubule"/>
    <property type="evidence" value="ECO:0007669"/>
    <property type="project" value="UniProtKB-KW"/>
</dbReference>
<dbReference type="Proteomes" id="UP000663834">
    <property type="component" value="Unassembled WGS sequence"/>
</dbReference>
<accession>A0A816JZ63</accession>
<dbReference type="InterPro" id="IPR000217">
    <property type="entry name" value="Tubulin"/>
</dbReference>
<dbReference type="Proteomes" id="UP000663855">
    <property type="component" value="Unassembled WGS sequence"/>
</dbReference>
<evidence type="ECO:0000256" key="6">
    <source>
        <dbReference type="ARBA" id="ARBA00049117"/>
    </source>
</evidence>
<evidence type="ECO:0000256" key="2">
    <source>
        <dbReference type="ARBA" id="ARBA00022701"/>
    </source>
</evidence>
<evidence type="ECO:0000259" key="7">
    <source>
        <dbReference type="SMART" id="SM00864"/>
    </source>
</evidence>
<dbReference type="InterPro" id="IPR002452">
    <property type="entry name" value="Alpha_tubulin"/>
</dbReference>
<dbReference type="InterPro" id="IPR008280">
    <property type="entry name" value="Tub_FtsZ_C"/>
</dbReference>
<proteinExistence type="inferred from homology"/>
<dbReference type="GO" id="GO:0007017">
    <property type="term" value="P:microtubule-based process"/>
    <property type="evidence" value="ECO:0007669"/>
    <property type="project" value="InterPro"/>
</dbReference>
<evidence type="ECO:0000256" key="4">
    <source>
        <dbReference type="ARBA" id="ARBA00022801"/>
    </source>
</evidence>
<dbReference type="SMART" id="SM00864">
    <property type="entry name" value="Tubulin"/>
    <property type="match status" value="1"/>
</dbReference>
<dbReference type="Proteomes" id="UP000681967">
    <property type="component" value="Unassembled WGS sequence"/>
</dbReference>
<dbReference type="EMBL" id="CAJNRE010000070">
    <property type="protein sequence ID" value="CAF1914800.1"/>
    <property type="molecule type" value="Genomic_DNA"/>
</dbReference>
<gene>
    <name evidence="11" type="ORF">BYL167_LOCUS15468</name>
    <name evidence="8" type="ORF">CJN711_LOCUS5532</name>
    <name evidence="9" type="ORF">KQP761_LOCUS34499</name>
    <name evidence="10" type="ORF">MBJ925_LOCUS1100</name>
</gene>
<evidence type="ECO:0000313" key="12">
    <source>
        <dbReference type="Proteomes" id="UP000663824"/>
    </source>
</evidence>
<dbReference type="OrthoDB" id="9978889at2759"/>
<evidence type="ECO:0000313" key="11">
    <source>
        <dbReference type="EMBL" id="CAF4033513.1"/>
    </source>
</evidence>
<keyword evidence="5" id="KW-0342">GTP-binding</keyword>
<dbReference type="SUPFAM" id="SSF52490">
    <property type="entry name" value="Tubulin nucleotide-binding domain-like"/>
    <property type="match status" value="1"/>
</dbReference>
<feature type="domain" description="Tubulin/FtsZ GTPase" evidence="7">
    <location>
        <begin position="54"/>
        <end position="223"/>
    </location>
</feature>
<comment type="caution">
    <text evidence="10">The sequence shown here is derived from an EMBL/GenBank/DDBJ whole genome shotgun (WGS) entry which is preliminary data.</text>
</comment>
<dbReference type="PANTHER" id="PTHR11588">
    <property type="entry name" value="TUBULIN"/>
    <property type="match status" value="1"/>
</dbReference>
<sequence>MANNNDMNHREVFQLHIGSAGIEVGHRCWELYCLEHSLTAVGNIVNETEENIPPKCFFSEKKTYRPRALFIDSNCSTMDKVKSSKCRNLYSNDQFHLLANNSLESVLDAIRKQIEDYDNFDGFIISHAMNGQCSSFTSELLQKLASDYAKKTIVTNSIFGSSIDVCSMYNLLESAHVVIPMENKAIFNLCKHRLEIGNPTYANMNRLIATCWSNITCSMRFQGSLLTDLNEFQTALIPFPRVKIISSFLLPLIPFSCSTHEDFKSPSVYDMCVPLFSQAHTCFLHQSTPYKMLLSTTLHFRGENIIPKEIGQKLIIAMKQWWRFSDTTPTGFKCGINYCRPYIFDDDSDIALTDKQVCALVNEMATSKYLCEIALNQSSNTQDEIAEVKEARDFLQGLKSYYQELESEIINDNELNLATPFK</sequence>
<organism evidence="10 12">
    <name type="scientific">Rotaria magnacalcarata</name>
    <dbReference type="NCBI Taxonomy" id="392030"/>
    <lineage>
        <taxon>Eukaryota</taxon>
        <taxon>Metazoa</taxon>
        <taxon>Spiralia</taxon>
        <taxon>Gnathifera</taxon>
        <taxon>Rotifera</taxon>
        <taxon>Eurotatoria</taxon>
        <taxon>Bdelloidea</taxon>
        <taxon>Philodinida</taxon>
        <taxon>Philodinidae</taxon>
        <taxon>Rotaria</taxon>
    </lineage>
</organism>
<dbReference type="AlphaFoldDB" id="A0A816JZ63"/>
<keyword evidence="4" id="KW-0378">Hydrolase</keyword>
<dbReference type="Gene3D" id="3.40.50.1440">
    <property type="entry name" value="Tubulin/FtsZ, GTPase domain"/>
    <property type="match status" value="1"/>
</dbReference>
<keyword evidence="3" id="KW-0547">Nucleotide-binding</keyword>
<reference evidence="10" key="1">
    <citation type="submission" date="2021-02" db="EMBL/GenBank/DDBJ databases">
        <authorList>
            <person name="Nowell W R."/>
        </authorList>
    </citation>
    <scope>NUCLEOTIDE SEQUENCE</scope>
</reference>
<keyword evidence="2" id="KW-0493">Microtubule</keyword>
<dbReference type="EMBL" id="CAJNOV010001559">
    <property type="protein sequence ID" value="CAF1067347.1"/>
    <property type="molecule type" value="Genomic_DNA"/>
</dbReference>
<dbReference type="SUPFAM" id="SSF55307">
    <property type="entry name" value="Tubulin C-terminal domain-like"/>
    <property type="match status" value="1"/>
</dbReference>
<dbReference type="GO" id="GO:0005525">
    <property type="term" value="F:GTP binding"/>
    <property type="evidence" value="ECO:0007669"/>
    <property type="project" value="UniProtKB-KW"/>
</dbReference>
<dbReference type="EMBL" id="CAJNOW010019406">
    <property type="protein sequence ID" value="CAF1672190.1"/>
    <property type="molecule type" value="Genomic_DNA"/>
</dbReference>
<dbReference type="Pfam" id="PF00091">
    <property type="entry name" value="Tubulin"/>
    <property type="match status" value="1"/>
</dbReference>
<dbReference type="GO" id="GO:0016787">
    <property type="term" value="F:hydrolase activity"/>
    <property type="evidence" value="ECO:0007669"/>
    <property type="project" value="UniProtKB-KW"/>
</dbReference>
<comment type="catalytic activity">
    <reaction evidence="6">
        <text>GTP + H2O = GDP + phosphate + H(+)</text>
        <dbReference type="Rhea" id="RHEA:19669"/>
        <dbReference type="ChEBI" id="CHEBI:15377"/>
        <dbReference type="ChEBI" id="CHEBI:15378"/>
        <dbReference type="ChEBI" id="CHEBI:37565"/>
        <dbReference type="ChEBI" id="CHEBI:43474"/>
        <dbReference type="ChEBI" id="CHEBI:58189"/>
    </reaction>
    <physiologicalReaction direction="left-to-right" evidence="6">
        <dbReference type="Rhea" id="RHEA:19670"/>
    </physiologicalReaction>
</comment>
<evidence type="ECO:0000256" key="3">
    <source>
        <dbReference type="ARBA" id="ARBA00022741"/>
    </source>
</evidence>
<dbReference type="PRINTS" id="PR01162">
    <property type="entry name" value="ALPHATUBULIN"/>
</dbReference>
<evidence type="ECO:0000256" key="5">
    <source>
        <dbReference type="ARBA" id="ARBA00023134"/>
    </source>
</evidence>
<name>A0A816JZ63_9BILA</name>
<dbReference type="EMBL" id="CAJOBH010005720">
    <property type="protein sequence ID" value="CAF4033513.1"/>
    <property type="molecule type" value="Genomic_DNA"/>
</dbReference>
<evidence type="ECO:0000256" key="1">
    <source>
        <dbReference type="ARBA" id="ARBA00009636"/>
    </source>
</evidence>